<proteinExistence type="predicted"/>
<accession>C6XQW1</accession>
<dbReference type="AlphaFoldDB" id="C6XQW1"/>
<sequence>MTPVSFDVQLIFLFLGKLNMSSTQSTQNPAHAIVDARQRTGFIEQFPTPIAADLETAYAYQDTAIDMVEEKIVGWKIGRIVGDDVEKYGTDRLFGPIFESKIYHDKNEVTSAPVFSKGFAAVESEIIFEVAADTPADKTEWTTQEAIDYIANAYVGIEVASSPFTGINDNGPLVTITDLGNNYGLIVGEPIEDWKSLDCEKWTFDTLIEGEVIGTGNAAGIPGTPVESLRALLENTAKRGRPLKKGMLITTGAVTGVHSVKVGQAAIARFQNKVEIACTFKAQNL</sequence>
<keyword evidence="2" id="KW-1185">Reference proteome</keyword>
<evidence type="ECO:0000313" key="1">
    <source>
        <dbReference type="EMBL" id="ACT60492.1"/>
    </source>
</evidence>
<dbReference type="PANTHER" id="PTHR30143:SF0">
    <property type="entry name" value="2-KETO-4-PENTENOATE HYDRATASE"/>
    <property type="match status" value="1"/>
</dbReference>
<evidence type="ECO:0000313" key="2">
    <source>
        <dbReference type="Proteomes" id="UP000002745"/>
    </source>
</evidence>
<dbReference type="InterPro" id="IPR036663">
    <property type="entry name" value="Fumarylacetoacetase_C_sf"/>
</dbReference>
<protein>
    <submittedName>
        <fullName evidence="1">2-keto-4-pentenoate hydratase</fullName>
    </submittedName>
</protein>
<dbReference type="KEGG" id="hba:Hbal_2819"/>
<dbReference type="HOGENOM" id="CLU_060136_5_0_5"/>
<dbReference type="SUPFAM" id="SSF56529">
    <property type="entry name" value="FAH"/>
    <property type="match status" value="1"/>
</dbReference>
<dbReference type="Proteomes" id="UP000002745">
    <property type="component" value="Chromosome"/>
</dbReference>
<gene>
    <name evidence="1" type="ordered locus">Hbal_2819</name>
</gene>
<dbReference type="STRING" id="582402.Hbal_2819"/>
<dbReference type="GO" id="GO:0005737">
    <property type="term" value="C:cytoplasm"/>
    <property type="evidence" value="ECO:0007669"/>
    <property type="project" value="TreeGrafter"/>
</dbReference>
<organism evidence="1 2">
    <name type="scientific">Hirschia baltica (strain ATCC 49814 / DSM 5838 / IFAM 1418)</name>
    <dbReference type="NCBI Taxonomy" id="582402"/>
    <lineage>
        <taxon>Bacteria</taxon>
        <taxon>Pseudomonadati</taxon>
        <taxon>Pseudomonadota</taxon>
        <taxon>Alphaproteobacteria</taxon>
        <taxon>Hyphomonadales</taxon>
        <taxon>Hyphomonadaceae</taxon>
        <taxon>Hirschia</taxon>
    </lineage>
</organism>
<dbReference type="EMBL" id="CP001678">
    <property type="protein sequence ID" value="ACT60492.1"/>
    <property type="molecule type" value="Genomic_DNA"/>
</dbReference>
<name>C6XQW1_HIRBI</name>
<dbReference type="PANTHER" id="PTHR30143">
    <property type="entry name" value="ACID HYDRATASE"/>
    <property type="match status" value="1"/>
</dbReference>
<dbReference type="Gene3D" id="3.90.850.10">
    <property type="entry name" value="Fumarylacetoacetase-like, C-terminal domain"/>
    <property type="match status" value="1"/>
</dbReference>
<dbReference type="eggNOG" id="COG3971">
    <property type="taxonomic scope" value="Bacteria"/>
</dbReference>
<dbReference type="InterPro" id="IPR050772">
    <property type="entry name" value="Hydratase-Decarb/MhpD_sf"/>
</dbReference>
<reference evidence="2" key="1">
    <citation type="journal article" date="2011" name="J. Bacteriol.">
        <title>Genome sequences of eight morphologically diverse alphaproteobacteria.</title>
        <authorList>
            <consortium name="US DOE Joint Genome Institute"/>
            <person name="Brown P.J."/>
            <person name="Kysela D.T."/>
            <person name="Buechlein A."/>
            <person name="Hemmerich C."/>
            <person name="Brun Y.V."/>
        </authorList>
    </citation>
    <scope>NUCLEOTIDE SEQUENCE [LARGE SCALE GENOMIC DNA]</scope>
    <source>
        <strain evidence="2">ATCC 49814 / DSM 5838 / IFAM 1418</strain>
    </source>
</reference>
<dbReference type="GO" id="GO:0008684">
    <property type="term" value="F:2-oxopent-4-enoate hydratase activity"/>
    <property type="evidence" value="ECO:0007669"/>
    <property type="project" value="TreeGrafter"/>
</dbReference>